<dbReference type="InterPro" id="IPR031944">
    <property type="entry name" value="RsgA_N"/>
</dbReference>
<dbReference type="PANTHER" id="PTHR32120">
    <property type="entry name" value="SMALL RIBOSOMAL SUBUNIT BIOGENESIS GTPASE RSGA"/>
    <property type="match status" value="1"/>
</dbReference>
<evidence type="ECO:0000313" key="14">
    <source>
        <dbReference type="Proteomes" id="UP000070422"/>
    </source>
</evidence>
<evidence type="ECO:0000256" key="9">
    <source>
        <dbReference type="ARBA" id="ARBA00023134"/>
    </source>
</evidence>
<evidence type="ECO:0000256" key="2">
    <source>
        <dbReference type="ARBA" id="ARBA00022517"/>
    </source>
</evidence>
<dbReference type="Gene3D" id="2.40.50.140">
    <property type="entry name" value="Nucleic acid-binding proteins"/>
    <property type="match status" value="1"/>
</dbReference>
<evidence type="ECO:0000313" key="13">
    <source>
        <dbReference type="EMBL" id="KXB37317.1"/>
    </source>
</evidence>
<evidence type="ECO:0000256" key="6">
    <source>
        <dbReference type="ARBA" id="ARBA00022801"/>
    </source>
</evidence>
<keyword evidence="6 10" id="KW-0378">Hydrolase</keyword>
<name>A0A133Y288_9LACT</name>
<comment type="similarity">
    <text evidence="10">Belongs to the TRAFAC class YlqF/YawG GTPase family. RsgA subfamily.</text>
</comment>
<dbReference type="Gene3D" id="3.40.50.300">
    <property type="entry name" value="P-loop containing nucleotide triphosphate hydrolases"/>
    <property type="match status" value="1"/>
</dbReference>
<keyword evidence="2 10" id="KW-0690">Ribosome biogenesis</keyword>
<evidence type="ECO:0000256" key="1">
    <source>
        <dbReference type="ARBA" id="ARBA00022490"/>
    </source>
</evidence>
<dbReference type="Proteomes" id="UP000070422">
    <property type="component" value="Unassembled WGS sequence"/>
</dbReference>
<dbReference type="NCBIfam" id="TIGR00157">
    <property type="entry name" value="ribosome small subunit-dependent GTPase A"/>
    <property type="match status" value="1"/>
</dbReference>
<dbReference type="InterPro" id="IPR027417">
    <property type="entry name" value="P-loop_NTPase"/>
</dbReference>
<feature type="domain" description="EngC GTPase" evidence="11">
    <location>
        <begin position="83"/>
        <end position="231"/>
    </location>
</feature>
<organism evidence="13 14">
    <name type="scientific">Aerococcus christensenii</name>
    <dbReference type="NCBI Taxonomy" id="87541"/>
    <lineage>
        <taxon>Bacteria</taxon>
        <taxon>Bacillati</taxon>
        <taxon>Bacillota</taxon>
        <taxon>Bacilli</taxon>
        <taxon>Lactobacillales</taxon>
        <taxon>Aerococcaceae</taxon>
        <taxon>Aerococcus</taxon>
    </lineage>
</organism>
<evidence type="ECO:0000256" key="7">
    <source>
        <dbReference type="ARBA" id="ARBA00022833"/>
    </source>
</evidence>
<keyword evidence="7 10" id="KW-0862">Zinc</keyword>
<keyword evidence="1 10" id="KW-0963">Cytoplasm</keyword>
<dbReference type="GO" id="GO:0019843">
    <property type="term" value="F:rRNA binding"/>
    <property type="evidence" value="ECO:0007669"/>
    <property type="project" value="UniProtKB-KW"/>
</dbReference>
<keyword evidence="5 10" id="KW-0547">Nucleotide-binding</keyword>
<dbReference type="Gene3D" id="1.10.40.50">
    <property type="entry name" value="Probable gtpase engc, domain 3"/>
    <property type="match status" value="1"/>
</dbReference>
<keyword evidence="3 10" id="KW-0479">Metal-binding</keyword>
<dbReference type="GO" id="GO:0042274">
    <property type="term" value="P:ribosomal small subunit biogenesis"/>
    <property type="evidence" value="ECO:0007669"/>
    <property type="project" value="UniProtKB-UniRule"/>
</dbReference>
<dbReference type="EC" id="3.6.1.-" evidence="10"/>
<proteinExistence type="inferred from homology"/>
<comment type="function">
    <text evidence="10">One of several proteins that assist in the late maturation steps of the functional core of the 30S ribosomal subunit. Helps release RbfA from mature subunits. May play a role in the assembly of ribosomal proteins into the subunit. Circularly permuted GTPase that catalyzes slow GTP hydrolysis, GTPase activity is stimulated by the 30S ribosomal subunit.</text>
</comment>
<dbReference type="GO" id="GO:0046872">
    <property type="term" value="F:metal ion binding"/>
    <property type="evidence" value="ECO:0007669"/>
    <property type="project" value="UniProtKB-KW"/>
</dbReference>
<feature type="binding site" evidence="10">
    <location>
        <position position="270"/>
    </location>
    <ligand>
        <name>Zn(2+)</name>
        <dbReference type="ChEBI" id="CHEBI:29105"/>
    </ligand>
</feature>
<feature type="binding site" evidence="10">
    <location>
        <begin position="176"/>
        <end position="184"/>
    </location>
    <ligand>
        <name>GTP</name>
        <dbReference type="ChEBI" id="CHEBI:37565"/>
    </ligand>
</feature>
<dbReference type="Pfam" id="PF03193">
    <property type="entry name" value="RsgA_GTPase"/>
    <property type="match status" value="1"/>
</dbReference>
<gene>
    <name evidence="10" type="primary">rsgA</name>
    <name evidence="13" type="ORF">HMPREF3187_00583</name>
</gene>
<dbReference type="AlphaFoldDB" id="A0A133Y288"/>
<comment type="subcellular location">
    <subcellularLocation>
        <location evidence="10">Cytoplasm</location>
    </subcellularLocation>
</comment>
<evidence type="ECO:0000256" key="5">
    <source>
        <dbReference type="ARBA" id="ARBA00022741"/>
    </source>
</evidence>
<evidence type="ECO:0000256" key="3">
    <source>
        <dbReference type="ARBA" id="ARBA00022723"/>
    </source>
</evidence>
<evidence type="ECO:0000259" key="11">
    <source>
        <dbReference type="PROSITE" id="PS50936"/>
    </source>
</evidence>
<evidence type="ECO:0000256" key="10">
    <source>
        <dbReference type="HAMAP-Rule" id="MF_01820"/>
    </source>
</evidence>
<protein>
    <recommendedName>
        <fullName evidence="10">Small ribosomal subunit biogenesis GTPase RsgA</fullName>
        <ecNumber evidence="10">3.6.1.-</ecNumber>
    </recommendedName>
</protein>
<dbReference type="SUPFAM" id="SSF50249">
    <property type="entry name" value="Nucleic acid-binding proteins"/>
    <property type="match status" value="1"/>
</dbReference>
<comment type="caution">
    <text evidence="13">The sequence shown here is derived from an EMBL/GenBank/DDBJ whole genome shotgun (WGS) entry which is preliminary data.</text>
</comment>
<feature type="binding site" evidence="10">
    <location>
        <position position="262"/>
    </location>
    <ligand>
        <name>Zn(2+)</name>
        <dbReference type="ChEBI" id="CHEBI:29105"/>
    </ligand>
</feature>
<dbReference type="InterPro" id="IPR004881">
    <property type="entry name" value="Ribosome_biogen_GTPase_RsgA"/>
</dbReference>
<dbReference type="PROSITE" id="PS50936">
    <property type="entry name" value="ENGC_GTPASE"/>
    <property type="match status" value="1"/>
</dbReference>
<dbReference type="InterPro" id="IPR012340">
    <property type="entry name" value="NA-bd_OB-fold"/>
</dbReference>
<accession>A0A133Y288</accession>
<dbReference type="HAMAP" id="MF_01820">
    <property type="entry name" value="GTPase_RsgA"/>
    <property type="match status" value="1"/>
</dbReference>
<evidence type="ECO:0000256" key="4">
    <source>
        <dbReference type="ARBA" id="ARBA00022730"/>
    </source>
</evidence>
<dbReference type="InterPro" id="IPR010914">
    <property type="entry name" value="RsgA_GTPase_dom"/>
</dbReference>
<evidence type="ECO:0000259" key="12">
    <source>
        <dbReference type="PROSITE" id="PS51721"/>
    </source>
</evidence>
<dbReference type="CDD" id="cd01854">
    <property type="entry name" value="YjeQ_EngC"/>
    <property type="match status" value="1"/>
</dbReference>
<comment type="cofactor">
    <cofactor evidence="10">
        <name>Zn(2+)</name>
        <dbReference type="ChEBI" id="CHEBI:29105"/>
    </cofactor>
    <text evidence="10">Binds 1 zinc ion per subunit.</text>
</comment>
<dbReference type="InterPro" id="IPR030378">
    <property type="entry name" value="G_CP_dom"/>
</dbReference>
<dbReference type="CDD" id="cd04466">
    <property type="entry name" value="S1_YloQ_GTPase"/>
    <property type="match status" value="1"/>
</dbReference>
<dbReference type="PATRIC" id="fig|87541.4.peg.584"/>
<feature type="binding site" evidence="10">
    <location>
        <position position="257"/>
    </location>
    <ligand>
        <name>Zn(2+)</name>
        <dbReference type="ChEBI" id="CHEBI:29105"/>
    </ligand>
</feature>
<keyword evidence="8 10" id="KW-0694">RNA-binding</keyword>
<reference evidence="13 14" key="1">
    <citation type="submission" date="2016-01" db="EMBL/GenBank/DDBJ databases">
        <authorList>
            <person name="Oliw E.H."/>
        </authorList>
    </citation>
    <scope>NUCLEOTIDE SEQUENCE [LARGE SCALE GENOMIC DNA]</scope>
    <source>
        <strain evidence="13 14">KA00635</strain>
    </source>
</reference>
<feature type="domain" description="CP-type G" evidence="12">
    <location>
        <begin position="74"/>
        <end position="233"/>
    </location>
</feature>
<dbReference type="GO" id="GO:0005525">
    <property type="term" value="F:GTP binding"/>
    <property type="evidence" value="ECO:0007669"/>
    <property type="project" value="UniProtKB-UniRule"/>
</dbReference>
<comment type="subunit">
    <text evidence="10">Monomer. Associates with 30S ribosomal subunit, binds 16S rRNA.</text>
</comment>
<feature type="binding site" evidence="10">
    <location>
        <position position="264"/>
    </location>
    <ligand>
        <name>Zn(2+)</name>
        <dbReference type="ChEBI" id="CHEBI:29105"/>
    </ligand>
</feature>
<dbReference type="GO" id="GO:0003924">
    <property type="term" value="F:GTPase activity"/>
    <property type="evidence" value="ECO:0007669"/>
    <property type="project" value="UniProtKB-UniRule"/>
</dbReference>
<sequence length="310" mass="35343">MKSDKATVPLRKGKIMKVLSGFYYVEEDDSQQIFQTRARGNFRKKGQIPLVGDEVAFQAENEREGLVMAIEGRKNVLHRPPVSNVDLAIIVVSVEDPKIPQKLIDRLLVSVESHKIQPLIYFTKLDILPASRKLEFQSLREMYCEIGYSCLDNLALKENLDQLKPYFQGKTVVTLGQSGVGKTTFLNNLLPGLNKETGEISKALGRGRHTTRHVELHKVFSGLLADTPGFSSISFDHIEGEDLSEYFPEMKSRKVDCKFRECSHTHEPGCAIKEALELGQITKSRYESYLDFYQEIMNRKPNYSKNIRRK</sequence>
<dbReference type="SUPFAM" id="SSF52540">
    <property type="entry name" value="P-loop containing nucleoside triphosphate hydrolases"/>
    <property type="match status" value="1"/>
</dbReference>
<dbReference type="GO" id="GO:0005737">
    <property type="term" value="C:cytoplasm"/>
    <property type="evidence" value="ECO:0007669"/>
    <property type="project" value="UniProtKB-SubCell"/>
</dbReference>
<evidence type="ECO:0000256" key="8">
    <source>
        <dbReference type="ARBA" id="ARBA00022884"/>
    </source>
</evidence>
<dbReference type="PANTHER" id="PTHR32120:SF11">
    <property type="entry name" value="SMALL RIBOSOMAL SUBUNIT BIOGENESIS GTPASE RSGA 1, MITOCHONDRIAL-RELATED"/>
    <property type="match status" value="1"/>
</dbReference>
<keyword evidence="9 10" id="KW-0342">GTP-binding</keyword>
<keyword evidence="4 10" id="KW-0699">rRNA-binding</keyword>
<dbReference type="STRING" id="87541.AWM71_01595"/>
<feature type="binding site" evidence="10">
    <location>
        <begin position="123"/>
        <end position="126"/>
    </location>
    <ligand>
        <name>GTP</name>
        <dbReference type="ChEBI" id="CHEBI:37565"/>
    </ligand>
</feature>
<dbReference type="Pfam" id="PF16745">
    <property type="entry name" value="RsgA_N"/>
    <property type="match status" value="1"/>
</dbReference>
<dbReference type="PROSITE" id="PS51721">
    <property type="entry name" value="G_CP"/>
    <property type="match status" value="1"/>
</dbReference>
<dbReference type="EMBL" id="LSCQ01000027">
    <property type="protein sequence ID" value="KXB37317.1"/>
    <property type="molecule type" value="Genomic_DNA"/>
</dbReference>